<evidence type="ECO:0000313" key="1">
    <source>
        <dbReference type="EMBL" id="TEB27582.1"/>
    </source>
</evidence>
<dbReference type="AlphaFoldDB" id="A0A4Y7T1R1"/>
<sequence>MPSSQFRLAIPRGVIDQPWCGRRGAMVFIGTRTSTIFPRWSISPCERFGEYPSSSRRGTSQLSHLKRSWAVWSEDAKGDLWEELRLEKGLRRLVE</sequence>
<accession>A0A4Y7T1R1</accession>
<keyword evidence="2" id="KW-1185">Reference proteome</keyword>
<dbReference type="Proteomes" id="UP000298030">
    <property type="component" value="Unassembled WGS sequence"/>
</dbReference>
<proteinExistence type="predicted"/>
<reference evidence="1 2" key="1">
    <citation type="journal article" date="2019" name="Nat. Ecol. Evol.">
        <title>Megaphylogeny resolves global patterns of mushroom evolution.</title>
        <authorList>
            <person name="Varga T."/>
            <person name="Krizsan K."/>
            <person name="Foldi C."/>
            <person name="Dima B."/>
            <person name="Sanchez-Garcia M."/>
            <person name="Sanchez-Ramirez S."/>
            <person name="Szollosi G.J."/>
            <person name="Szarkandi J.G."/>
            <person name="Papp V."/>
            <person name="Albert L."/>
            <person name="Andreopoulos W."/>
            <person name="Angelini C."/>
            <person name="Antonin V."/>
            <person name="Barry K.W."/>
            <person name="Bougher N.L."/>
            <person name="Buchanan P."/>
            <person name="Buyck B."/>
            <person name="Bense V."/>
            <person name="Catcheside P."/>
            <person name="Chovatia M."/>
            <person name="Cooper J."/>
            <person name="Damon W."/>
            <person name="Desjardin D."/>
            <person name="Finy P."/>
            <person name="Geml J."/>
            <person name="Haridas S."/>
            <person name="Hughes K."/>
            <person name="Justo A."/>
            <person name="Karasinski D."/>
            <person name="Kautmanova I."/>
            <person name="Kiss B."/>
            <person name="Kocsube S."/>
            <person name="Kotiranta H."/>
            <person name="LaButti K.M."/>
            <person name="Lechner B.E."/>
            <person name="Liimatainen K."/>
            <person name="Lipzen A."/>
            <person name="Lukacs Z."/>
            <person name="Mihaltcheva S."/>
            <person name="Morgado L.N."/>
            <person name="Niskanen T."/>
            <person name="Noordeloos M.E."/>
            <person name="Ohm R.A."/>
            <person name="Ortiz-Santana B."/>
            <person name="Ovrebo C."/>
            <person name="Racz N."/>
            <person name="Riley R."/>
            <person name="Savchenko A."/>
            <person name="Shiryaev A."/>
            <person name="Soop K."/>
            <person name="Spirin V."/>
            <person name="Szebenyi C."/>
            <person name="Tomsovsky M."/>
            <person name="Tulloss R.E."/>
            <person name="Uehling J."/>
            <person name="Grigoriev I.V."/>
            <person name="Vagvolgyi C."/>
            <person name="Papp T."/>
            <person name="Martin F.M."/>
            <person name="Miettinen O."/>
            <person name="Hibbett D.S."/>
            <person name="Nagy L.G."/>
        </authorList>
    </citation>
    <scope>NUCLEOTIDE SEQUENCE [LARGE SCALE GENOMIC DNA]</scope>
    <source>
        <strain evidence="1 2">FP101781</strain>
    </source>
</reference>
<protein>
    <submittedName>
        <fullName evidence="1">Uncharacterized protein</fullName>
    </submittedName>
</protein>
<dbReference type="EMBL" id="QPFP01000039">
    <property type="protein sequence ID" value="TEB27582.1"/>
    <property type="molecule type" value="Genomic_DNA"/>
</dbReference>
<gene>
    <name evidence="1" type="ORF">FA13DRAFT_1736429</name>
</gene>
<organism evidence="1 2">
    <name type="scientific">Coprinellus micaceus</name>
    <name type="common">Glistening ink-cap mushroom</name>
    <name type="synonym">Coprinus micaceus</name>
    <dbReference type="NCBI Taxonomy" id="71717"/>
    <lineage>
        <taxon>Eukaryota</taxon>
        <taxon>Fungi</taxon>
        <taxon>Dikarya</taxon>
        <taxon>Basidiomycota</taxon>
        <taxon>Agaricomycotina</taxon>
        <taxon>Agaricomycetes</taxon>
        <taxon>Agaricomycetidae</taxon>
        <taxon>Agaricales</taxon>
        <taxon>Agaricineae</taxon>
        <taxon>Psathyrellaceae</taxon>
        <taxon>Coprinellus</taxon>
    </lineage>
</organism>
<evidence type="ECO:0000313" key="2">
    <source>
        <dbReference type="Proteomes" id="UP000298030"/>
    </source>
</evidence>
<comment type="caution">
    <text evidence="1">The sequence shown here is derived from an EMBL/GenBank/DDBJ whole genome shotgun (WGS) entry which is preliminary data.</text>
</comment>
<name>A0A4Y7T1R1_COPMI</name>